<evidence type="ECO:0000256" key="5">
    <source>
        <dbReference type="ARBA" id="ARBA00022840"/>
    </source>
</evidence>
<name>A0ABP8U2E5_9ACTN</name>
<evidence type="ECO:0000259" key="7">
    <source>
        <dbReference type="Pfam" id="PF00294"/>
    </source>
</evidence>
<evidence type="ECO:0000313" key="8">
    <source>
        <dbReference type="EMBL" id="GAA4620193.1"/>
    </source>
</evidence>
<dbReference type="InterPro" id="IPR011611">
    <property type="entry name" value="PfkB_dom"/>
</dbReference>
<dbReference type="GO" id="GO:0016301">
    <property type="term" value="F:kinase activity"/>
    <property type="evidence" value="ECO:0007669"/>
    <property type="project" value="UniProtKB-KW"/>
</dbReference>
<keyword evidence="5" id="KW-0067">ATP-binding</keyword>
<organism evidence="8 9">
    <name type="scientific">Actinoallomurus vinaceus</name>
    <dbReference type="NCBI Taxonomy" id="1080074"/>
    <lineage>
        <taxon>Bacteria</taxon>
        <taxon>Bacillati</taxon>
        <taxon>Actinomycetota</taxon>
        <taxon>Actinomycetes</taxon>
        <taxon>Streptosporangiales</taxon>
        <taxon>Thermomonosporaceae</taxon>
        <taxon>Actinoallomurus</taxon>
    </lineage>
</organism>
<dbReference type="InterPro" id="IPR050306">
    <property type="entry name" value="PfkB_Carbo_kinase"/>
</dbReference>
<dbReference type="RefSeq" id="WP_345428542.1">
    <property type="nucleotide sequence ID" value="NZ_BAABHK010000001.1"/>
</dbReference>
<dbReference type="EMBL" id="BAABHK010000001">
    <property type="protein sequence ID" value="GAA4620193.1"/>
    <property type="molecule type" value="Genomic_DNA"/>
</dbReference>
<dbReference type="CDD" id="cd01167">
    <property type="entry name" value="bac_FRK"/>
    <property type="match status" value="1"/>
</dbReference>
<evidence type="ECO:0000256" key="6">
    <source>
        <dbReference type="RuleBase" id="RU003704"/>
    </source>
</evidence>
<keyword evidence="4 6" id="KW-0418">Kinase</keyword>
<feature type="domain" description="Carbohydrate kinase PfkB" evidence="7">
    <location>
        <begin position="2"/>
        <end position="301"/>
    </location>
</feature>
<comment type="similarity">
    <text evidence="1 6">Belongs to the carbohydrate kinase PfkB family.</text>
</comment>
<evidence type="ECO:0000313" key="9">
    <source>
        <dbReference type="Proteomes" id="UP001501442"/>
    </source>
</evidence>
<dbReference type="PROSITE" id="PS00584">
    <property type="entry name" value="PFKB_KINASES_2"/>
    <property type="match status" value="1"/>
</dbReference>
<dbReference type="PANTHER" id="PTHR43085">
    <property type="entry name" value="HEXOKINASE FAMILY MEMBER"/>
    <property type="match status" value="1"/>
</dbReference>
<evidence type="ECO:0000256" key="1">
    <source>
        <dbReference type="ARBA" id="ARBA00010688"/>
    </source>
</evidence>
<comment type="caution">
    <text evidence="8">The sequence shown here is derived from an EMBL/GenBank/DDBJ whole genome shotgun (WGS) entry which is preliminary data.</text>
</comment>
<proteinExistence type="inferred from homology"/>
<keyword evidence="9" id="KW-1185">Reference proteome</keyword>
<sequence length="311" mass="33062">MIVVFGEALIDLVPADGPDQWRAMPGGGPANTAVALARLGTPVALACRLSNDAFGRRLRRHLEENGVDLSLAVSATEPSSLAVLGFAGQGVPDFRFYVQGTADWQWTAHELPERLPPATRALHFGTLASVLPPGAEVLLAWATGHAHATVITYDVNVRPSLLPDRRTYHDRIDAWLRIAHVVKASSDDLRWLHPGRDPFDVARDWIDRYGNRLILITFGARGATAVSADGFPVHVPSVPVDVVDTVGAGDTFTAGVLHSLFAQNTLNVVPPAVSTSAMDRALRFGSAAAAITCTRPGAQPPTAAAVTELLA</sequence>
<evidence type="ECO:0000256" key="3">
    <source>
        <dbReference type="ARBA" id="ARBA00022741"/>
    </source>
</evidence>
<gene>
    <name evidence="8" type="ORF">GCM10023196_003200</name>
</gene>
<dbReference type="Pfam" id="PF00294">
    <property type="entry name" value="PfkB"/>
    <property type="match status" value="1"/>
</dbReference>
<evidence type="ECO:0000256" key="4">
    <source>
        <dbReference type="ARBA" id="ARBA00022777"/>
    </source>
</evidence>
<evidence type="ECO:0000256" key="2">
    <source>
        <dbReference type="ARBA" id="ARBA00022679"/>
    </source>
</evidence>
<keyword evidence="3" id="KW-0547">Nucleotide-binding</keyword>
<dbReference type="Gene3D" id="3.40.1190.20">
    <property type="match status" value="1"/>
</dbReference>
<dbReference type="PANTHER" id="PTHR43085:SF1">
    <property type="entry name" value="PSEUDOURIDINE KINASE-RELATED"/>
    <property type="match status" value="1"/>
</dbReference>
<dbReference type="InterPro" id="IPR002173">
    <property type="entry name" value="Carboh/pur_kinase_PfkB_CS"/>
</dbReference>
<dbReference type="InterPro" id="IPR002139">
    <property type="entry name" value="Ribo/fructo_kinase"/>
</dbReference>
<reference evidence="9" key="1">
    <citation type="journal article" date="2019" name="Int. J. Syst. Evol. Microbiol.">
        <title>The Global Catalogue of Microorganisms (GCM) 10K type strain sequencing project: providing services to taxonomists for standard genome sequencing and annotation.</title>
        <authorList>
            <consortium name="The Broad Institute Genomics Platform"/>
            <consortium name="The Broad Institute Genome Sequencing Center for Infectious Disease"/>
            <person name="Wu L."/>
            <person name="Ma J."/>
        </authorList>
    </citation>
    <scope>NUCLEOTIDE SEQUENCE [LARGE SCALE GENOMIC DNA]</scope>
    <source>
        <strain evidence="9">JCM 17939</strain>
    </source>
</reference>
<dbReference type="PRINTS" id="PR00990">
    <property type="entry name" value="RIBOKINASE"/>
</dbReference>
<protein>
    <submittedName>
        <fullName evidence="8">PfkB family carbohydrate kinase</fullName>
    </submittedName>
</protein>
<dbReference type="SUPFAM" id="SSF53613">
    <property type="entry name" value="Ribokinase-like"/>
    <property type="match status" value="1"/>
</dbReference>
<dbReference type="Proteomes" id="UP001501442">
    <property type="component" value="Unassembled WGS sequence"/>
</dbReference>
<dbReference type="InterPro" id="IPR029056">
    <property type="entry name" value="Ribokinase-like"/>
</dbReference>
<keyword evidence="2 6" id="KW-0808">Transferase</keyword>
<accession>A0ABP8U2E5</accession>